<evidence type="ECO:0000313" key="2">
    <source>
        <dbReference type="Proteomes" id="UP000000600"/>
    </source>
</evidence>
<evidence type="ECO:0008006" key="3">
    <source>
        <dbReference type="Google" id="ProtNLM"/>
    </source>
</evidence>
<dbReference type="KEGG" id="ptm:GSPATT00036852001"/>
<name>A0CBA2_PARTE</name>
<dbReference type="RefSeq" id="XP_001435466.1">
    <property type="nucleotide sequence ID" value="XM_001435429.1"/>
</dbReference>
<dbReference type="InParanoid" id="A0CBA2"/>
<organism evidence="1 2">
    <name type="scientific">Paramecium tetraurelia</name>
    <dbReference type="NCBI Taxonomy" id="5888"/>
    <lineage>
        <taxon>Eukaryota</taxon>
        <taxon>Sar</taxon>
        <taxon>Alveolata</taxon>
        <taxon>Ciliophora</taxon>
        <taxon>Intramacronucleata</taxon>
        <taxon>Oligohymenophorea</taxon>
        <taxon>Peniculida</taxon>
        <taxon>Parameciidae</taxon>
        <taxon>Paramecium</taxon>
    </lineage>
</organism>
<dbReference type="EMBL" id="CT868057">
    <property type="protein sequence ID" value="CAK68069.1"/>
    <property type="molecule type" value="Genomic_DNA"/>
</dbReference>
<reference evidence="1 2" key="1">
    <citation type="journal article" date="2006" name="Nature">
        <title>Global trends of whole-genome duplications revealed by the ciliate Paramecium tetraurelia.</title>
        <authorList>
            <consortium name="Genoscope"/>
            <person name="Aury J.-M."/>
            <person name="Jaillon O."/>
            <person name="Duret L."/>
            <person name="Noel B."/>
            <person name="Jubin C."/>
            <person name="Porcel B.M."/>
            <person name="Segurens B."/>
            <person name="Daubin V."/>
            <person name="Anthouard V."/>
            <person name="Aiach N."/>
            <person name="Arnaiz O."/>
            <person name="Billaut A."/>
            <person name="Beisson J."/>
            <person name="Blanc I."/>
            <person name="Bouhouche K."/>
            <person name="Camara F."/>
            <person name="Duharcourt S."/>
            <person name="Guigo R."/>
            <person name="Gogendeau D."/>
            <person name="Katinka M."/>
            <person name="Keller A.-M."/>
            <person name="Kissmehl R."/>
            <person name="Klotz C."/>
            <person name="Koll F."/>
            <person name="Le Moue A."/>
            <person name="Lepere C."/>
            <person name="Malinsky S."/>
            <person name="Nowacki M."/>
            <person name="Nowak J.K."/>
            <person name="Plattner H."/>
            <person name="Poulain J."/>
            <person name="Ruiz F."/>
            <person name="Serrano V."/>
            <person name="Zagulski M."/>
            <person name="Dessen P."/>
            <person name="Betermier M."/>
            <person name="Weissenbach J."/>
            <person name="Scarpelli C."/>
            <person name="Schachter V."/>
            <person name="Sperling L."/>
            <person name="Meyer E."/>
            <person name="Cohen J."/>
            <person name="Wincker P."/>
        </authorList>
    </citation>
    <scope>NUCLEOTIDE SEQUENCE [LARGE SCALE GENOMIC DNA]</scope>
    <source>
        <strain evidence="1 2">Stock d4-2</strain>
    </source>
</reference>
<gene>
    <name evidence="1" type="ORF">GSPATT00036852001</name>
</gene>
<proteinExistence type="predicted"/>
<keyword evidence="2" id="KW-1185">Reference proteome</keyword>
<accession>A0CBA2</accession>
<protein>
    <recommendedName>
        <fullName evidence="3">Jacalin-type lectin domain-containing protein</fullName>
    </recommendedName>
</protein>
<sequence>MGQKLKVGLKYMRDIGGNRTITLDATKQTSLENIKMGKKQVFGKYKIIMTKCIQIVSFNRGGGSYEDGLKSGEWIEIHDNFQDNFKIIIEGEYDMGKKAGTWTSKIRQPSSQQQSIIIGGGNYNDGLKTGEWTELDQNYEKQWNFTKGKNQLNHLLRNISRREKSLNLGYKNKQYQNVSNLLIQVGEAHIYIQVKKMENGLSQMIILESIISYSQIVESLLSHQQRRVLKWEESWKLRNLIKRGNQEIQLNDREDVFLMSYKFRGGGEYDDQGSQTKKWIELYQNFWKQSVLINNRDCRVIFQGKYQDGKKEGKWESLFQSDSNHDYALFGGGLYNRGLKHGPWIEFQEKITLSPQQHLIVSKYDNGKGINQKQHQ</sequence>
<dbReference type="PANTHER" id="PTHR33706:SF1">
    <property type="entry name" value="TPR REPEAT PROTEIN"/>
    <property type="match status" value="1"/>
</dbReference>
<evidence type="ECO:0000313" key="1">
    <source>
        <dbReference type="EMBL" id="CAK68069.1"/>
    </source>
</evidence>
<dbReference type="PANTHER" id="PTHR33706">
    <property type="entry name" value="MORN VARIANT REPEAT PROTEIN"/>
    <property type="match status" value="1"/>
</dbReference>
<dbReference type="GeneID" id="5021262"/>
<dbReference type="AlphaFoldDB" id="A0CBA2"/>
<dbReference type="HOGENOM" id="CLU_024034_1_0_1"/>
<dbReference type="Gene3D" id="2.20.110.10">
    <property type="entry name" value="Histone H3 K4-specific methyltransferase SET7/9 N-terminal domain"/>
    <property type="match status" value="2"/>
</dbReference>
<dbReference type="Proteomes" id="UP000000600">
    <property type="component" value="Unassembled WGS sequence"/>
</dbReference>